<dbReference type="InterPro" id="IPR051746">
    <property type="entry name" value="Kelch_domain_containing_8"/>
</dbReference>
<dbReference type="Pfam" id="PF01344">
    <property type="entry name" value="Kelch_1"/>
    <property type="match status" value="1"/>
</dbReference>
<dbReference type="InterPro" id="IPR015915">
    <property type="entry name" value="Kelch-typ_b-propeller"/>
</dbReference>
<accession>A0ABN7RWX7</accession>
<dbReference type="PANTHER" id="PTHR46260">
    <property type="entry name" value="RING-TYPE DOMAIN-CONTAINING PROTEIN"/>
    <property type="match status" value="1"/>
</dbReference>
<dbReference type="PANTHER" id="PTHR46260:SF3">
    <property type="entry name" value="RING-TYPE DOMAIN-CONTAINING PROTEIN"/>
    <property type="match status" value="1"/>
</dbReference>
<keyword evidence="4" id="KW-1185">Reference proteome</keyword>
<evidence type="ECO:0000256" key="2">
    <source>
        <dbReference type="ARBA" id="ARBA00022737"/>
    </source>
</evidence>
<reference evidence="3 4" key="1">
    <citation type="submission" date="2021-04" db="EMBL/GenBank/DDBJ databases">
        <authorList>
            <person name="Bliznina A."/>
        </authorList>
    </citation>
    <scope>NUCLEOTIDE SEQUENCE [LARGE SCALE GENOMIC DNA]</scope>
</reference>
<dbReference type="InterPro" id="IPR006652">
    <property type="entry name" value="Kelch_1"/>
</dbReference>
<keyword evidence="1" id="KW-0880">Kelch repeat</keyword>
<dbReference type="EMBL" id="OU015568">
    <property type="protein sequence ID" value="CAG5087734.1"/>
    <property type="molecule type" value="Genomic_DNA"/>
</dbReference>
<sequence length="182" mass="20318">MIICGGGNANAGQTCEMMPPHLKHWERFPPMLTYRSRGPGMAATNWGLLVAGANYPNSRTEILFNRRQGWIEGPELSFKIGTTTMVANENEAFIAGGYQGVEMFVLRLKSYDSQWEEIGKLNRVRYKHASVIVGREIWLFGGHEKGTNVVEVFDISTRRSTDLAIFLNSTEGVLHPSAARIT</sequence>
<dbReference type="Proteomes" id="UP001158576">
    <property type="component" value="Chromosome PAR"/>
</dbReference>
<organism evidence="3 4">
    <name type="scientific">Oikopleura dioica</name>
    <name type="common">Tunicate</name>
    <dbReference type="NCBI Taxonomy" id="34765"/>
    <lineage>
        <taxon>Eukaryota</taxon>
        <taxon>Metazoa</taxon>
        <taxon>Chordata</taxon>
        <taxon>Tunicata</taxon>
        <taxon>Appendicularia</taxon>
        <taxon>Copelata</taxon>
        <taxon>Oikopleuridae</taxon>
        <taxon>Oikopleura</taxon>
    </lineage>
</organism>
<gene>
    <name evidence="3" type="ORF">OKIOD_LOCUS3178</name>
</gene>
<protein>
    <submittedName>
        <fullName evidence="3">Oidioi.mRNA.OKI2018_I69.PAR.g11620.t1.cds</fullName>
    </submittedName>
</protein>
<evidence type="ECO:0000313" key="3">
    <source>
        <dbReference type="EMBL" id="CAG5087734.1"/>
    </source>
</evidence>
<proteinExistence type="predicted"/>
<keyword evidence="2" id="KW-0677">Repeat</keyword>
<name>A0ABN7RWX7_OIKDI</name>
<dbReference type="Gene3D" id="2.120.10.80">
    <property type="entry name" value="Kelch-type beta propeller"/>
    <property type="match status" value="1"/>
</dbReference>
<evidence type="ECO:0000313" key="4">
    <source>
        <dbReference type="Proteomes" id="UP001158576"/>
    </source>
</evidence>
<dbReference type="SUPFAM" id="SSF117281">
    <property type="entry name" value="Kelch motif"/>
    <property type="match status" value="1"/>
</dbReference>
<evidence type="ECO:0000256" key="1">
    <source>
        <dbReference type="ARBA" id="ARBA00022441"/>
    </source>
</evidence>